<dbReference type="Gene3D" id="1.10.630.10">
    <property type="entry name" value="Cytochrome P450"/>
    <property type="match status" value="1"/>
</dbReference>
<feature type="domain" description="Reverse transcriptase Ty1/copia-type" evidence="11">
    <location>
        <begin position="1140"/>
        <end position="1244"/>
    </location>
</feature>
<dbReference type="InterPro" id="IPR002401">
    <property type="entry name" value="Cyt_P450_E_grp-I"/>
</dbReference>
<feature type="binding site" description="axial binding residue" evidence="7">
    <location>
        <position position="439"/>
    </location>
    <ligand>
        <name>heme</name>
        <dbReference type="ChEBI" id="CHEBI:30413"/>
    </ligand>
    <ligandPart>
        <name>Fe</name>
        <dbReference type="ChEBI" id="CHEBI:18248"/>
    </ligandPart>
</feature>
<dbReference type="InterPro" id="IPR013103">
    <property type="entry name" value="RVT_2"/>
</dbReference>
<name>A0A438JJE0_VITVI</name>
<feature type="domain" description="Retrotransposon gag" evidence="10">
    <location>
        <begin position="588"/>
        <end position="693"/>
    </location>
</feature>
<dbReference type="Pfam" id="PF00067">
    <property type="entry name" value="p450"/>
    <property type="match status" value="1"/>
</dbReference>
<evidence type="ECO:0000256" key="1">
    <source>
        <dbReference type="ARBA" id="ARBA00010617"/>
    </source>
</evidence>
<comment type="similarity">
    <text evidence="1">Belongs to the cytochrome P450 family.</text>
</comment>
<dbReference type="GO" id="GO:0005506">
    <property type="term" value="F:iron ion binding"/>
    <property type="evidence" value="ECO:0007669"/>
    <property type="project" value="InterPro"/>
</dbReference>
<dbReference type="InterPro" id="IPR001128">
    <property type="entry name" value="Cyt_P450"/>
</dbReference>
<keyword evidence="9" id="KW-0732">Signal</keyword>
<evidence type="ECO:0000259" key="12">
    <source>
        <dbReference type="Pfam" id="PF14244"/>
    </source>
</evidence>
<evidence type="ECO:0000256" key="2">
    <source>
        <dbReference type="ARBA" id="ARBA00022617"/>
    </source>
</evidence>
<dbReference type="GO" id="GO:0004497">
    <property type="term" value="F:monooxygenase activity"/>
    <property type="evidence" value="ECO:0007669"/>
    <property type="project" value="UniProtKB-KW"/>
</dbReference>
<keyword evidence="5 7" id="KW-0408">Iron</keyword>
<feature type="chain" id="PRO_5019023068" evidence="9">
    <location>
        <begin position="27"/>
        <end position="1489"/>
    </location>
</feature>
<keyword evidence="2 7" id="KW-0349">Heme</keyword>
<evidence type="ECO:0000259" key="11">
    <source>
        <dbReference type="Pfam" id="PF07727"/>
    </source>
</evidence>
<feature type="signal peptide" evidence="9">
    <location>
        <begin position="1"/>
        <end position="26"/>
    </location>
</feature>
<dbReference type="InterPro" id="IPR043502">
    <property type="entry name" value="DNA/RNA_pol_sf"/>
</dbReference>
<feature type="region of interest" description="Disordered" evidence="8">
    <location>
        <begin position="898"/>
        <end position="1001"/>
    </location>
</feature>
<feature type="region of interest" description="Disordered" evidence="8">
    <location>
        <begin position="784"/>
        <end position="831"/>
    </location>
</feature>
<dbReference type="GO" id="GO:0008270">
    <property type="term" value="F:zinc ion binding"/>
    <property type="evidence" value="ECO:0007669"/>
    <property type="project" value="InterPro"/>
</dbReference>
<feature type="compositionally biased region" description="Low complexity" evidence="8">
    <location>
        <begin position="939"/>
        <end position="997"/>
    </location>
</feature>
<dbReference type="SUPFAM" id="SSF57756">
    <property type="entry name" value="Retrovirus zinc finger-like domains"/>
    <property type="match status" value="1"/>
</dbReference>
<dbReference type="GO" id="GO:0020037">
    <property type="term" value="F:heme binding"/>
    <property type="evidence" value="ECO:0007669"/>
    <property type="project" value="InterPro"/>
</dbReference>
<evidence type="ECO:0000256" key="4">
    <source>
        <dbReference type="ARBA" id="ARBA00023002"/>
    </source>
</evidence>
<protein>
    <submittedName>
        <fullName evidence="13">Geraniol 8-hydroxylase</fullName>
    </submittedName>
</protein>
<dbReference type="PANTHER" id="PTHR47950">
    <property type="entry name" value="CYTOCHROME P450, FAMILY 76, SUBFAMILY C, POLYPEPTIDE 5-RELATED"/>
    <property type="match status" value="1"/>
</dbReference>
<dbReference type="InterPro" id="IPR029472">
    <property type="entry name" value="Copia-like_N"/>
</dbReference>
<organism evidence="13 14">
    <name type="scientific">Vitis vinifera</name>
    <name type="common">Grape</name>
    <dbReference type="NCBI Taxonomy" id="29760"/>
    <lineage>
        <taxon>Eukaryota</taxon>
        <taxon>Viridiplantae</taxon>
        <taxon>Streptophyta</taxon>
        <taxon>Embryophyta</taxon>
        <taxon>Tracheophyta</taxon>
        <taxon>Spermatophyta</taxon>
        <taxon>Magnoliopsida</taxon>
        <taxon>eudicotyledons</taxon>
        <taxon>Gunneridae</taxon>
        <taxon>Pentapetalae</taxon>
        <taxon>rosids</taxon>
        <taxon>Vitales</taxon>
        <taxon>Vitaceae</taxon>
        <taxon>Viteae</taxon>
        <taxon>Vitis</taxon>
    </lineage>
</organism>
<proteinExistence type="inferred from homology"/>
<evidence type="ECO:0000256" key="6">
    <source>
        <dbReference type="ARBA" id="ARBA00023033"/>
    </source>
</evidence>
<dbReference type="EMBL" id="QGNW01000039">
    <property type="protein sequence ID" value="RVX09068.1"/>
    <property type="molecule type" value="Genomic_DNA"/>
</dbReference>
<feature type="domain" description="Retrotransposon Copia-like N-terminal" evidence="12">
    <location>
        <begin position="531"/>
        <end position="570"/>
    </location>
</feature>
<dbReference type="InterPro" id="IPR036875">
    <property type="entry name" value="Znf_CCHC_sf"/>
</dbReference>
<dbReference type="PANTHER" id="PTHR47950:SF4">
    <property type="entry name" value="GERANIOL 8-HYDROXYLASE-LIKE"/>
    <property type="match status" value="1"/>
</dbReference>
<evidence type="ECO:0000256" key="3">
    <source>
        <dbReference type="ARBA" id="ARBA00022723"/>
    </source>
</evidence>
<evidence type="ECO:0000256" key="9">
    <source>
        <dbReference type="SAM" id="SignalP"/>
    </source>
</evidence>
<keyword evidence="3 7" id="KW-0479">Metal-binding</keyword>
<evidence type="ECO:0000313" key="13">
    <source>
        <dbReference type="EMBL" id="RVX09068.1"/>
    </source>
</evidence>
<dbReference type="PRINTS" id="PR00463">
    <property type="entry name" value="EP450I"/>
</dbReference>
<dbReference type="InterPro" id="IPR017972">
    <property type="entry name" value="Cyt_P450_CS"/>
</dbReference>
<evidence type="ECO:0000313" key="14">
    <source>
        <dbReference type="Proteomes" id="UP000288805"/>
    </source>
</evidence>
<dbReference type="CDD" id="cd11073">
    <property type="entry name" value="CYP76-like"/>
    <property type="match status" value="1"/>
</dbReference>
<feature type="compositionally biased region" description="Low complexity" evidence="8">
    <location>
        <begin position="903"/>
        <end position="912"/>
    </location>
</feature>
<dbReference type="GO" id="GO:0016705">
    <property type="term" value="F:oxidoreductase activity, acting on paired donors, with incorporation or reduction of molecular oxygen"/>
    <property type="evidence" value="ECO:0007669"/>
    <property type="project" value="InterPro"/>
</dbReference>
<dbReference type="PROSITE" id="PS00086">
    <property type="entry name" value="CYTOCHROME_P450"/>
    <property type="match status" value="1"/>
</dbReference>
<dbReference type="Pfam" id="PF07727">
    <property type="entry name" value="RVT_2"/>
    <property type="match status" value="1"/>
</dbReference>
<dbReference type="CDD" id="cd09272">
    <property type="entry name" value="RNase_HI_RT_Ty1"/>
    <property type="match status" value="1"/>
</dbReference>
<evidence type="ECO:0000259" key="10">
    <source>
        <dbReference type="Pfam" id="PF03732"/>
    </source>
</evidence>
<comment type="cofactor">
    <cofactor evidence="7">
        <name>heme</name>
        <dbReference type="ChEBI" id="CHEBI:30413"/>
    </cofactor>
</comment>
<reference evidence="13 14" key="1">
    <citation type="journal article" date="2018" name="PLoS Genet.">
        <title>Population sequencing reveals clonal diversity and ancestral inbreeding in the grapevine cultivar Chardonnay.</title>
        <authorList>
            <person name="Roach M.J."/>
            <person name="Johnson D.L."/>
            <person name="Bohlmann J."/>
            <person name="van Vuuren H.J."/>
            <person name="Jones S.J."/>
            <person name="Pretorius I.S."/>
            <person name="Schmidt S.A."/>
            <person name="Borneman A.R."/>
        </authorList>
    </citation>
    <scope>NUCLEOTIDE SEQUENCE [LARGE SCALE GENOMIC DNA]</scope>
    <source>
        <strain evidence="14">cv. Chardonnay</strain>
        <tissue evidence="13">Leaf</tissue>
    </source>
</reference>
<keyword evidence="6" id="KW-0503">Monooxygenase</keyword>
<dbReference type="GO" id="GO:0003676">
    <property type="term" value="F:nucleic acid binding"/>
    <property type="evidence" value="ECO:0007669"/>
    <property type="project" value="InterPro"/>
</dbReference>
<dbReference type="SUPFAM" id="SSF48264">
    <property type="entry name" value="Cytochrome P450"/>
    <property type="match status" value="1"/>
</dbReference>
<dbReference type="Pfam" id="PF03732">
    <property type="entry name" value="Retrotrans_gag"/>
    <property type="match status" value="1"/>
</dbReference>
<feature type="compositionally biased region" description="Basic and acidic residues" evidence="8">
    <location>
        <begin position="60"/>
        <end position="71"/>
    </location>
</feature>
<keyword evidence="4" id="KW-0560">Oxidoreductase</keyword>
<dbReference type="Proteomes" id="UP000288805">
    <property type="component" value="Unassembled WGS sequence"/>
</dbReference>
<feature type="compositionally biased region" description="Low complexity" evidence="8">
    <location>
        <begin position="797"/>
        <end position="829"/>
    </location>
</feature>
<feature type="region of interest" description="Disordered" evidence="8">
    <location>
        <begin position="44"/>
        <end position="81"/>
    </location>
</feature>
<dbReference type="FunFam" id="1.10.630.10:FF:000163">
    <property type="entry name" value="Geraniol 8-hydroxylase"/>
    <property type="match status" value="1"/>
</dbReference>
<dbReference type="Pfam" id="PF14244">
    <property type="entry name" value="Retrotran_gag_3"/>
    <property type="match status" value="1"/>
</dbReference>
<evidence type="ECO:0000256" key="7">
    <source>
        <dbReference type="PIRSR" id="PIRSR602401-1"/>
    </source>
</evidence>
<evidence type="ECO:0000256" key="8">
    <source>
        <dbReference type="SAM" id="MobiDB-lite"/>
    </source>
</evidence>
<sequence length="1489" mass="167118">MSSPDLRFKSLQYWVFILLVIKLARPSEVTGAFSGSFPRGFLGDSAGDGDGDGDGSPRFGMEDQKDSDLARRGRKHAAHKLPPGPVPLPIIGSLLNLEVLQKQDLSFCNRSIPDAIRAAKHNQLSMAWIPVSTTWRALRRTCNSHLFTSQKLDSNTHLRHQKVQELLANVEQSCQAGGPVDIGQEAFRTSLNLLSNTIFSVDLVDPISETAQEFKELVRGVMEEAGKPNLVDYFPVLRQIDPQGIRRRLTIYFGRMIEIFDRMIKQRLQLRKIQGSIASSDVLDVLLNISEDNSNEIERSHMEHLLLHIGMGNAELLHNPETLLKARMELLQTIGQDKQVKESDISRLPYLQAVVKETFRLHPAVPFLLPRRVEGDADIDGFAVPKNAQVLVNAWAIGRDPNTWENPNSFVPERFLGLDMDVKGQNFELIPFGAGRRICPGLPLAIRMVHLMLASLIHSYDWKLEDGVTPENMNMEERYGISLQKAQPLQALPSQNNKPPWLAVRRLLDQKTRPSILHIPSIFIIQINQAILVPIKLNGVNYQSWSKAVIHALTAKKKIGFVDGTVEEPSQEDEPFMFEQWNQCNSMILSWLTHAVESDIAEGIIHAKTAREVWVDLRDQFSQKNAPAVFQIQKSIATMSQGTMTVAAYFTKIKALWDELETYRSPLTCNQRQAHLEQREEDRLMQFLMGLNESYKAVRSNILMMSPLPNVRQAYSLIVQEEMQRQVSSEPTENFSIAAAVPGKGGNPRQKMCDHCNRSGHTIDECRTLKFHCKFCDKRGHTEDRCRLKNGSNNKTGQFRGQRPFGRGNQPSANATESQEMSDSTSSSTVQGFTTEQIQQLAQAIRALNHSNSGNIDAYANAAGATDHIVSHMSLFTDLKPSNVTTVNLPNGLGFGEDDWLGSSQSQQHSPSLPLPLPISFDSTPQPISLPRFSPSSTPPLSHHNPVSSPPSSNTDVPEPLSPESVASPLPSSPSPSSLSSPPSVPSVPSNTSAPSPTHEPPLDVPLVIFSLLPGTTTMSCLPSLIILPRNQVLVKVQAQTEPSSFEQADCDPRWRQAMSTELQALERNNTWEMVPLPPGHKPIGCRWVYKIKYHSDGTIERYKAPSRNWYIHQLDVHNAFLHGNLQEEVYMTPPPATVKSAGYIQSKADYSLFTKSQGNKFTAILIYVDDILLTGNDLHEIKMLKTHLLKRFFIKDLGELKYFLGIEFSRSKKGIFMSQRKYTLDILQDTGLTGVKPEKFPMEQNLKLTNEDGELLHDPSRYRRLVGRLIYLTVTRPDIVYSVRTLSQFMNTPRKPHWEAALRVLRYIKGSPGQGLFLPSENNLTLSAFCDSDWGGCRMSRRSVSGYCVFLGSSLISWKSKKQTNVSRSSAEAEYRAMANTCLELTWLRYILKDLKVELDKPAPLFCDNQAALYIAANPVFHERTKHIEIDCHIVREKLQAGVIRPCYVSTKMQLADVFTKALGRSSSNFCAPSWEFLICTLQLEGEY</sequence>
<comment type="caution">
    <text evidence="13">The sequence shown here is derived from an EMBL/GenBank/DDBJ whole genome shotgun (WGS) entry which is preliminary data.</text>
</comment>
<accession>A0A438JJE0</accession>
<gene>
    <name evidence="13" type="primary">CYP76B10_9</name>
    <name evidence="13" type="ORF">CK203_014011</name>
</gene>
<evidence type="ECO:0000256" key="5">
    <source>
        <dbReference type="ARBA" id="ARBA00023004"/>
    </source>
</evidence>
<dbReference type="InterPro" id="IPR036396">
    <property type="entry name" value="Cyt_P450_sf"/>
</dbReference>
<dbReference type="SUPFAM" id="SSF56672">
    <property type="entry name" value="DNA/RNA polymerases"/>
    <property type="match status" value="1"/>
</dbReference>
<dbReference type="InterPro" id="IPR005162">
    <property type="entry name" value="Retrotrans_gag_dom"/>
</dbReference>